<evidence type="ECO:0000259" key="1">
    <source>
        <dbReference type="PROSITE" id="PS50181"/>
    </source>
</evidence>
<dbReference type="PROSITE" id="PS50181">
    <property type="entry name" value="FBOX"/>
    <property type="match status" value="1"/>
</dbReference>
<dbReference type="InterPro" id="IPR032675">
    <property type="entry name" value="LRR_dom_sf"/>
</dbReference>
<protein>
    <submittedName>
        <fullName evidence="2">F-box domain cyclin-like protein</fullName>
    </submittedName>
</protein>
<evidence type="ECO:0000313" key="2">
    <source>
        <dbReference type="EMBL" id="KAF4310466.1"/>
    </source>
</evidence>
<dbReference type="CDD" id="cd09917">
    <property type="entry name" value="F-box_SF"/>
    <property type="match status" value="1"/>
</dbReference>
<proteinExistence type="predicted"/>
<organism evidence="2 3">
    <name type="scientific">Botryosphaeria dothidea</name>
    <dbReference type="NCBI Taxonomy" id="55169"/>
    <lineage>
        <taxon>Eukaryota</taxon>
        <taxon>Fungi</taxon>
        <taxon>Dikarya</taxon>
        <taxon>Ascomycota</taxon>
        <taxon>Pezizomycotina</taxon>
        <taxon>Dothideomycetes</taxon>
        <taxon>Dothideomycetes incertae sedis</taxon>
        <taxon>Botryosphaeriales</taxon>
        <taxon>Botryosphaeriaceae</taxon>
        <taxon>Botryosphaeria</taxon>
    </lineage>
</organism>
<dbReference type="Gene3D" id="3.80.10.10">
    <property type="entry name" value="Ribonuclease Inhibitor"/>
    <property type="match status" value="1"/>
</dbReference>
<accession>A0A8H4N963</accession>
<dbReference type="Proteomes" id="UP000572817">
    <property type="component" value="Unassembled WGS sequence"/>
</dbReference>
<name>A0A8H4N963_9PEZI</name>
<dbReference type="EMBL" id="WWBZ02000015">
    <property type="protein sequence ID" value="KAF4310466.1"/>
    <property type="molecule type" value="Genomic_DNA"/>
</dbReference>
<dbReference type="InterPro" id="IPR036047">
    <property type="entry name" value="F-box-like_dom_sf"/>
</dbReference>
<evidence type="ECO:0000313" key="3">
    <source>
        <dbReference type="Proteomes" id="UP000572817"/>
    </source>
</evidence>
<dbReference type="Pfam" id="PF12937">
    <property type="entry name" value="F-box-like"/>
    <property type="match status" value="1"/>
</dbReference>
<reference evidence="2" key="1">
    <citation type="submission" date="2020-04" db="EMBL/GenBank/DDBJ databases">
        <title>Genome Assembly and Annotation of Botryosphaeria dothidea sdau 11-99, a Latent Pathogen of Apple Fruit Ring Rot in China.</title>
        <authorList>
            <person name="Yu C."/>
            <person name="Diao Y."/>
            <person name="Lu Q."/>
            <person name="Zhao J."/>
            <person name="Cui S."/>
            <person name="Peng C."/>
            <person name="He B."/>
            <person name="Liu H."/>
        </authorList>
    </citation>
    <scope>NUCLEOTIDE SEQUENCE [LARGE SCALE GENOMIC DNA]</scope>
    <source>
        <strain evidence="2">Sdau11-99</strain>
    </source>
</reference>
<feature type="domain" description="F-box" evidence="1">
    <location>
        <begin position="6"/>
        <end position="51"/>
    </location>
</feature>
<dbReference type="InterPro" id="IPR001810">
    <property type="entry name" value="F-box_dom"/>
</dbReference>
<keyword evidence="3" id="KW-1185">Reference proteome</keyword>
<sequence length="443" mass="50652">MASQSASSFPKLSEEIVEYIFSFLAPADIMSTLLVSRFYNRIARPLLYRNIVIDAPNAQRMKIIRALLDRPQHTRSVRETVIYTSEAQLAAVPLSIFTERQQESLIQQTPHYRKLIRYVDIIGCVVQQITLLRSLEVRFFRQSNLRELLHCIFYDYVRMNCPAQMFPKLANVCIRPVDDEEEEFVPLHITDLEFVLGLRRIHGLEIQNIQVTGDPVEHVRLSRTLSLKTLVLKECPVKPHHISSLIQACPTLENFDCEIMYDAEYAQSVGAYDFSPVDCTIGTLKDTLQSLRLIIILFTTTAVDISSPGPWGIRSSIGHPLKAFKKLRKLEISLPVLLGWYARSTTSLNGVLPDSLEELFITQETAYWGGYERNDLSFPEEPDYVTVCTKVRDYVQDGPKRLRTIKIALEDFGNKYAMALAQGIAEEAVELGVRIEIVEERFF</sequence>
<dbReference type="AlphaFoldDB" id="A0A8H4N963"/>
<dbReference type="SUPFAM" id="SSF81383">
    <property type="entry name" value="F-box domain"/>
    <property type="match status" value="1"/>
</dbReference>
<comment type="caution">
    <text evidence="2">The sequence shown here is derived from an EMBL/GenBank/DDBJ whole genome shotgun (WGS) entry which is preliminary data.</text>
</comment>
<dbReference type="OrthoDB" id="4191831at2759"/>
<gene>
    <name evidence="2" type="ORF">GTA08_BOTSDO13982</name>
</gene>